<dbReference type="InterPro" id="IPR011701">
    <property type="entry name" value="MFS"/>
</dbReference>
<keyword evidence="2 5" id="KW-0812">Transmembrane</keyword>
<feature type="transmembrane region" description="Helical" evidence="5">
    <location>
        <begin position="534"/>
        <end position="557"/>
    </location>
</feature>
<feature type="transmembrane region" description="Helical" evidence="5">
    <location>
        <begin position="67"/>
        <end position="85"/>
    </location>
</feature>
<evidence type="ECO:0000256" key="5">
    <source>
        <dbReference type="SAM" id="Phobius"/>
    </source>
</evidence>
<dbReference type="PANTHER" id="PTHR23507">
    <property type="entry name" value="ZGC:174356"/>
    <property type="match status" value="1"/>
</dbReference>
<evidence type="ECO:0000256" key="1">
    <source>
        <dbReference type="ARBA" id="ARBA00004141"/>
    </source>
</evidence>
<dbReference type="EMBL" id="CP138897">
    <property type="protein sequence ID" value="WPK25782.1"/>
    <property type="molecule type" value="Genomic_DNA"/>
</dbReference>
<sequence length="572" mass="63796">MSKSNIGPVGPDPLVTGSEAEPLIKQQSVYDALPTNDDDSTHLDEEAGWLQEQRLLHKAMHWFLRPSVYMIGLALFFFTFGLSSAEASRQLIQYKLACNSVTKNTGADVCDPVDAQVLLSTLQQALQVTQGIATVIALAKVPSLSDKYGRKIFITLLVAFMLIGKICRYLVTSRYPVTMFGLMIACEIISSAFGGLVTMLSLCNCYAADISEPDQRTHFLGIILTFFFVGLSLGPMCGNFLLSYFPESSANGKPSVMYGPNLTSHEFLPLRFEILMIVILLLFSIFVLPESRSSKARRMSRSASKSLTLRSDIVLREESTLKRFLSIFNIFRPLRIIFYPKDYVNPSRYDSIVAHRIAVATLILLDCAFVAFAMSLGEIFLLFSIFKHKMTAQDLGYLMFIGCSCRAFYLTVLSPILNKKVFVKFFGLQPHKRRFDLIDYGMVSIAFLGELLGVIFLAISPNKRFFLASGAFAAIGSLASPALNSATIKFFPESKIGEVFGAMALAKNVFNISFPLIFLGIYKYSLRQWHKPEIVLYLVAGIFFVMFLAASNAIWVLEKEDAAKERRESSSE</sequence>
<protein>
    <recommendedName>
        <fullName evidence="8">Major facilitator superfamily (MFS) profile domain-containing protein</fullName>
    </recommendedName>
</protein>
<dbReference type="GO" id="GO:0016020">
    <property type="term" value="C:membrane"/>
    <property type="evidence" value="ECO:0007669"/>
    <property type="project" value="UniProtKB-SubCell"/>
</dbReference>
<dbReference type="GeneID" id="88174175"/>
<dbReference type="Pfam" id="PF07690">
    <property type="entry name" value="MFS_1"/>
    <property type="match status" value="1"/>
</dbReference>
<dbReference type="AlphaFoldDB" id="A0AAX4HD49"/>
<feature type="transmembrane region" description="Helical" evidence="5">
    <location>
        <begin position="270"/>
        <end position="289"/>
    </location>
</feature>
<proteinExistence type="predicted"/>
<feature type="transmembrane region" description="Helical" evidence="5">
    <location>
        <begin position="499"/>
        <end position="522"/>
    </location>
</feature>
<feature type="transmembrane region" description="Helical" evidence="5">
    <location>
        <begin position="437"/>
        <end position="459"/>
    </location>
</feature>
<feature type="transmembrane region" description="Helical" evidence="5">
    <location>
        <begin position="152"/>
        <end position="171"/>
    </location>
</feature>
<evidence type="ECO:0000256" key="2">
    <source>
        <dbReference type="ARBA" id="ARBA00022692"/>
    </source>
</evidence>
<comment type="subcellular location">
    <subcellularLocation>
        <location evidence="1">Membrane</location>
        <topology evidence="1">Multi-pass membrane protein</topology>
    </subcellularLocation>
</comment>
<feature type="transmembrane region" description="Helical" evidence="5">
    <location>
        <begin position="357"/>
        <end position="383"/>
    </location>
</feature>
<feature type="transmembrane region" description="Helical" evidence="5">
    <location>
        <begin position="177"/>
        <end position="207"/>
    </location>
</feature>
<dbReference type="KEGG" id="asau:88174175"/>
<dbReference type="GO" id="GO:0022857">
    <property type="term" value="F:transmembrane transporter activity"/>
    <property type="evidence" value="ECO:0007669"/>
    <property type="project" value="InterPro"/>
</dbReference>
<accession>A0AAX4HD49</accession>
<evidence type="ECO:0000313" key="6">
    <source>
        <dbReference type="EMBL" id="WPK25782.1"/>
    </source>
</evidence>
<dbReference type="Proteomes" id="UP001338582">
    <property type="component" value="Chromosome 4"/>
</dbReference>
<dbReference type="RefSeq" id="XP_062878164.1">
    <property type="nucleotide sequence ID" value="XM_063022094.1"/>
</dbReference>
<evidence type="ECO:0000256" key="4">
    <source>
        <dbReference type="ARBA" id="ARBA00023136"/>
    </source>
</evidence>
<evidence type="ECO:0008006" key="8">
    <source>
        <dbReference type="Google" id="ProtNLM"/>
    </source>
</evidence>
<name>A0AAX4HD49_9ASCO</name>
<evidence type="ECO:0000256" key="3">
    <source>
        <dbReference type="ARBA" id="ARBA00022989"/>
    </source>
</evidence>
<dbReference type="PANTHER" id="PTHR23507:SF1">
    <property type="entry name" value="FI18259P1-RELATED"/>
    <property type="match status" value="1"/>
</dbReference>
<keyword evidence="4 5" id="KW-0472">Membrane</keyword>
<dbReference type="InterPro" id="IPR036259">
    <property type="entry name" value="MFS_trans_sf"/>
</dbReference>
<dbReference type="SUPFAM" id="SSF103473">
    <property type="entry name" value="MFS general substrate transporter"/>
    <property type="match status" value="1"/>
</dbReference>
<feature type="transmembrane region" description="Helical" evidence="5">
    <location>
        <begin position="219"/>
        <end position="245"/>
    </location>
</feature>
<gene>
    <name evidence="6" type="ORF">PUMCH_003111</name>
</gene>
<organism evidence="6 7">
    <name type="scientific">Australozyma saopauloensis</name>
    <dbReference type="NCBI Taxonomy" id="291208"/>
    <lineage>
        <taxon>Eukaryota</taxon>
        <taxon>Fungi</taxon>
        <taxon>Dikarya</taxon>
        <taxon>Ascomycota</taxon>
        <taxon>Saccharomycotina</taxon>
        <taxon>Pichiomycetes</taxon>
        <taxon>Metschnikowiaceae</taxon>
        <taxon>Australozyma</taxon>
    </lineage>
</organism>
<reference evidence="6 7" key="1">
    <citation type="submission" date="2023-10" db="EMBL/GenBank/DDBJ databases">
        <title>Draft Genome Sequence of Candida saopaulonensis from a very Premature Infant with Sepsis.</title>
        <authorList>
            <person name="Ning Y."/>
            <person name="Dai R."/>
            <person name="Xiao M."/>
            <person name="Xu Y."/>
            <person name="Yan Q."/>
            <person name="Zhang L."/>
        </authorList>
    </citation>
    <scope>NUCLEOTIDE SEQUENCE [LARGE SCALE GENOMIC DNA]</scope>
    <source>
        <strain evidence="6 7">19XY460</strain>
    </source>
</reference>
<dbReference type="Gene3D" id="1.20.1250.20">
    <property type="entry name" value="MFS general substrate transporter like domains"/>
    <property type="match status" value="1"/>
</dbReference>
<feature type="transmembrane region" description="Helical" evidence="5">
    <location>
        <begin position="395"/>
        <end position="417"/>
    </location>
</feature>
<keyword evidence="3 5" id="KW-1133">Transmembrane helix</keyword>
<keyword evidence="7" id="KW-1185">Reference proteome</keyword>
<evidence type="ECO:0000313" key="7">
    <source>
        <dbReference type="Proteomes" id="UP001338582"/>
    </source>
</evidence>